<protein>
    <submittedName>
        <fullName evidence="1">Uncharacterized protein</fullName>
    </submittedName>
</protein>
<evidence type="ECO:0000313" key="1">
    <source>
        <dbReference type="EMBL" id="RPD55505.1"/>
    </source>
</evidence>
<dbReference type="AlphaFoldDB" id="A0A5C2RWY3"/>
<proteinExistence type="predicted"/>
<sequence length="237" mass="26636">MHRRVMCSTVEVRTYTQADGDSDSRRSRIRTVNNKLRFVRVRHSPLARSIVPSPFPPLTRSTACRRARRIAYRRRTRRRHSDRVVVQDRRIAVSSSPESESQSPVYGVLPGQSSPAVRRLTVRRLPSVRHPCALHVQTFISAAKVPRVDRARAGGRASRLRVGRASVARVRPVRACANWGWRWGAGFGFGSGSGCDFVDGVLVLCVDANLDYLSWHWHLHLDVNAAGGARRGCARWP</sequence>
<keyword evidence="2" id="KW-1185">Reference proteome</keyword>
<reference evidence="1" key="1">
    <citation type="journal article" date="2018" name="Genome Biol. Evol.">
        <title>Genomics and development of Lentinus tigrinus, a white-rot wood-decaying mushroom with dimorphic fruiting bodies.</title>
        <authorList>
            <person name="Wu B."/>
            <person name="Xu Z."/>
            <person name="Knudson A."/>
            <person name="Carlson A."/>
            <person name="Chen N."/>
            <person name="Kovaka S."/>
            <person name="LaButti K."/>
            <person name="Lipzen A."/>
            <person name="Pennachio C."/>
            <person name="Riley R."/>
            <person name="Schakwitz W."/>
            <person name="Umezawa K."/>
            <person name="Ohm R.A."/>
            <person name="Grigoriev I.V."/>
            <person name="Nagy L.G."/>
            <person name="Gibbons J."/>
            <person name="Hibbett D."/>
        </authorList>
    </citation>
    <scope>NUCLEOTIDE SEQUENCE [LARGE SCALE GENOMIC DNA]</scope>
    <source>
        <strain evidence="1">ALCF2SS1-6</strain>
    </source>
</reference>
<gene>
    <name evidence="1" type="ORF">L227DRAFT_306537</name>
</gene>
<evidence type="ECO:0000313" key="2">
    <source>
        <dbReference type="Proteomes" id="UP000313359"/>
    </source>
</evidence>
<organism evidence="1 2">
    <name type="scientific">Lentinus tigrinus ALCF2SS1-6</name>
    <dbReference type="NCBI Taxonomy" id="1328759"/>
    <lineage>
        <taxon>Eukaryota</taxon>
        <taxon>Fungi</taxon>
        <taxon>Dikarya</taxon>
        <taxon>Basidiomycota</taxon>
        <taxon>Agaricomycotina</taxon>
        <taxon>Agaricomycetes</taxon>
        <taxon>Polyporales</taxon>
        <taxon>Polyporaceae</taxon>
        <taxon>Lentinus</taxon>
    </lineage>
</organism>
<name>A0A5C2RWY3_9APHY</name>
<dbReference type="EMBL" id="ML122295">
    <property type="protein sequence ID" value="RPD55505.1"/>
    <property type="molecule type" value="Genomic_DNA"/>
</dbReference>
<accession>A0A5C2RWY3</accession>
<dbReference type="Proteomes" id="UP000313359">
    <property type="component" value="Unassembled WGS sequence"/>
</dbReference>